<dbReference type="Pfam" id="PF00023">
    <property type="entry name" value="Ank"/>
    <property type="match status" value="1"/>
</dbReference>
<organism evidence="5 6">
    <name type="scientific">Aphanomyces stellatus</name>
    <dbReference type="NCBI Taxonomy" id="120398"/>
    <lineage>
        <taxon>Eukaryota</taxon>
        <taxon>Sar</taxon>
        <taxon>Stramenopiles</taxon>
        <taxon>Oomycota</taxon>
        <taxon>Saprolegniomycetes</taxon>
        <taxon>Saprolegniales</taxon>
        <taxon>Verrucalvaceae</taxon>
        <taxon>Aphanomyces</taxon>
    </lineage>
</organism>
<dbReference type="OrthoDB" id="6108379at2759"/>
<name>A0A485KI67_9STRA</name>
<evidence type="ECO:0000256" key="1">
    <source>
        <dbReference type="ARBA" id="ARBA00022737"/>
    </source>
</evidence>
<dbReference type="InterPro" id="IPR036770">
    <property type="entry name" value="Ankyrin_rpt-contain_sf"/>
</dbReference>
<dbReference type="PANTHER" id="PTHR24198:SF165">
    <property type="entry name" value="ANKYRIN REPEAT-CONTAINING PROTEIN-RELATED"/>
    <property type="match status" value="1"/>
</dbReference>
<keyword evidence="2 3" id="KW-0040">ANK repeat</keyword>
<dbReference type="PROSITE" id="PS50297">
    <property type="entry name" value="ANK_REP_REGION"/>
    <property type="match status" value="1"/>
</dbReference>
<accession>A0A485KI67</accession>
<keyword evidence="1" id="KW-0677">Repeat</keyword>
<dbReference type="PANTHER" id="PTHR24198">
    <property type="entry name" value="ANKYRIN REPEAT AND PROTEIN KINASE DOMAIN-CONTAINING PROTEIN"/>
    <property type="match status" value="1"/>
</dbReference>
<evidence type="ECO:0000313" key="4">
    <source>
        <dbReference type="EMBL" id="KAF0704566.1"/>
    </source>
</evidence>
<evidence type="ECO:0000256" key="3">
    <source>
        <dbReference type="PROSITE-ProRule" id="PRU00023"/>
    </source>
</evidence>
<reference evidence="4" key="2">
    <citation type="submission" date="2019-06" db="EMBL/GenBank/DDBJ databases">
        <title>Genomics analysis of Aphanomyces spp. identifies a new class of oomycete effector associated with host adaptation.</title>
        <authorList>
            <person name="Gaulin E."/>
        </authorList>
    </citation>
    <scope>NUCLEOTIDE SEQUENCE</scope>
    <source>
        <strain evidence="4">CBS 578.67</strain>
    </source>
</reference>
<dbReference type="Proteomes" id="UP000332933">
    <property type="component" value="Unassembled WGS sequence"/>
</dbReference>
<keyword evidence="6" id="KW-1185">Reference proteome</keyword>
<proteinExistence type="predicted"/>
<dbReference type="SMART" id="SM00248">
    <property type="entry name" value="ANK"/>
    <property type="match status" value="5"/>
</dbReference>
<dbReference type="InterPro" id="IPR002110">
    <property type="entry name" value="Ankyrin_rpt"/>
</dbReference>
<dbReference type="EMBL" id="CAADRA010003888">
    <property type="protein sequence ID" value="VFT84246.1"/>
    <property type="molecule type" value="Genomic_DNA"/>
</dbReference>
<dbReference type="Pfam" id="PF12796">
    <property type="entry name" value="Ank_2"/>
    <property type="match status" value="1"/>
</dbReference>
<dbReference type="Gene3D" id="1.25.40.20">
    <property type="entry name" value="Ankyrin repeat-containing domain"/>
    <property type="match status" value="2"/>
</dbReference>
<reference evidence="5 6" key="1">
    <citation type="submission" date="2019-03" db="EMBL/GenBank/DDBJ databases">
        <authorList>
            <person name="Gaulin E."/>
            <person name="Dumas B."/>
        </authorList>
    </citation>
    <scope>NUCLEOTIDE SEQUENCE [LARGE SCALE GENOMIC DNA]</scope>
    <source>
        <strain evidence="5">CBS 568.67</strain>
    </source>
</reference>
<sequence length="298" mass="31923">MFHAALQADDIADLRGALTASPYEVNTIKTISVQQHRLPQGVLGYLNEKCSFDKSIQDDDVTIELEGTPLLLAVFLGRVDMVALLIACDSVDVNTANQTHDTPLGIATLAGACGLVQALLARPDIQPNVANKLGQSPLHVATIHGHSELVRLLLSHTTVDMNQRCDFKQPGYSAIKRAVQSGCSALFIAAQSGFVDIVDILLPLSDPMAATTTDKWTPLMAAIMGRQCDAGLRERKDTVALRLLACSKVAETINTVDSVKRPNAADICCHGGLDSACIGLDRIFPHRFGPKGDSCKEI</sequence>
<feature type="repeat" description="ANK" evidence="3">
    <location>
        <begin position="133"/>
        <end position="156"/>
    </location>
</feature>
<dbReference type="EMBL" id="VJMH01003876">
    <property type="protein sequence ID" value="KAF0704566.1"/>
    <property type="molecule type" value="Genomic_DNA"/>
</dbReference>
<evidence type="ECO:0000313" key="5">
    <source>
        <dbReference type="EMBL" id="VFT84246.1"/>
    </source>
</evidence>
<evidence type="ECO:0000313" key="6">
    <source>
        <dbReference type="Proteomes" id="UP000332933"/>
    </source>
</evidence>
<dbReference type="SUPFAM" id="SSF48403">
    <property type="entry name" value="Ankyrin repeat"/>
    <property type="match status" value="1"/>
</dbReference>
<gene>
    <name evidence="5" type="primary">Aste57867_7327</name>
    <name evidence="4" type="ORF">As57867_007301</name>
    <name evidence="5" type="ORF">ASTE57867_7327</name>
</gene>
<evidence type="ECO:0000256" key="2">
    <source>
        <dbReference type="ARBA" id="ARBA00023043"/>
    </source>
</evidence>
<protein>
    <submittedName>
        <fullName evidence="5">Aste57867_7327 protein</fullName>
    </submittedName>
</protein>
<dbReference type="AlphaFoldDB" id="A0A485KI67"/>
<dbReference type="PROSITE" id="PS50088">
    <property type="entry name" value="ANK_REPEAT"/>
    <property type="match status" value="1"/>
</dbReference>